<feature type="region of interest" description="Disordered" evidence="11">
    <location>
        <begin position="1"/>
        <end position="22"/>
    </location>
</feature>
<comment type="caution">
    <text evidence="16">The sequence shown here is derived from an EMBL/GenBank/DDBJ whole genome shotgun (WGS) entry which is preliminary data.</text>
</comment>
<dbReference type="EC" id="1.14.18.1" evidence="3"/>
<dbReference type="AlphaFoldDB" id="A0AAN5YXU1"/>
<dbReference type="PRINTS" id="PR00092">
    <property type="entry name" value="TYROSINASE"/>
</dbReference>
<evidence type="ECO:0000313" key="17">
    <source>
        <dbReference type="Proteomes" id="UP000051487"/>
    </source>
</evidence>
<dbReference type="InterPro" id="IPR002227">
    <property type="entry name" value="Tyrosinase_Cu-bd"/>
</dbReference>
<dbReference type="Pfam" id="PF00264">
    <property type="entry name" value="Tyrosinase"/>
    <property type="match status" value="1"/>
</dbReference>
<proteinExistence type="inferred from homology"/>
<evidence type="ECO:0000313" key="16">
    <source>
        <dbReference type="EMBL" id="KAF4209869.1"/>
    </source>
</evidence>
<evidence type="ECO:0000256" key="4">
    <source>
        <dbReference type="ARBA" id="ARBA00022723"/>
    </source>
</evidence>
<keyword evidence="5" id="KW-0560">Oxidoreductase</keyword>
<reference evidence="15 18" key="3">
    <citation type="submission" date="2020-01" db="EMBL/GenBank/DDBJ databases">
        <title>Draft genome sequence of Aspergillus lentulus IFM 60648.</title>
        <authorList>
            <person name="Takahashi H."/>
            <person name="Yaguchi T."/>
        </authorList>
    </citation>
    <scope>NUCLEOTIDE SEQUENCE [LARGE SCALE GENOMIC DNA]</scope>
    <source>
        <strain evidence="15 18">IFM 60648</strain>
    </source>
</reference>
<reference evidence="16" key="2">
    <citation type="journal article" date="2020" name="bioRxiv">
        <title>Genomic and phenotypic heterogeneity of clinical isolates of the human pathogens Aspergillus fumigatus, Aspergillus lentulus and Aspergillus fumigatiaffinis.</title>
        <authorList>
            <person name="dos Santos R.A.C."/>
            <person name="Steenwyk J.L."/>
            <person name="Rivero-Menendez O."/>
            <person name="Mead M.E."/>
            <person name="Silva L.P."/>
            <person name="Bastos R.W."/>
            <person name="Alastruey-Izquierdo A."/>
            <person name="Goldman G.H."/>
            <person name="Rokas A."/>
        </authorList>
    </citation>
    <scope>NUCLEOTIDE SEQUENCE</scope>
    <source>
        <strain evidence="16">CNM-CM8927</strain>
    </source>
</reference>
<dbReference type="GO" id="GO:0004503">
    <property type="term" value="F:tyrosinase activity"/>
    <property type="evidence" value="ECO:0007669"/>
    <property type="project" value="UniProtKB-EC"/>
</dbReference>
<dbReference type="Proteomes" id="UP000649114">
    <property type="component" value="Unassembled WGS sequence"/>
</dbReference>
<evidence type="ECO:0000256" key="11">
    <source>
        <dbReference type="SAM" id="MobiDB-lite"/>
    </source>
</evidence>
<evidence type="ECO:0000313" key="19">
    <source>
        <dbReference type="Proteomes" id="UP000649114"/>
    </source>
</evidence>
<evidence type="ECO:0000256" key="6">
    <source>
        <dbReference type="ARBA" id="ARBA00023008"/>
    </source>
</evidence>
<dbReference type="EMBL" id="BLKI01000061">
    <property type="protein sequence ID" value="GFF87998.1"/>
    <property type="molecule type" value="Genomic_DNA"/>
</dbReference>
<evidence type="ECO:0000313" key="14">
    <source>
        <dbReference type="EMBL" id="GAQ05946.1"/>
    </source>
</evidence>
<evidence type="ECO:0000256" key="10">
    <source>
        <dbReference type="ARBA" id="ARBA00048881"/>
    </source>
</evidence>
<feature type="domain" description="Tyrosinase copper-binding" evidence="12">
    <location>
        <begin position="87"/>
        <end position="104"/>
    </location>
</feature>
<evidence type="ECO:0000313" key="15">
    <source>
        <dbReference type="EMBL" id="GFF87998.1"/>
    </source>
</evidence>
<name>A0AAN5YXU1_ASPLE</name>
<comment type="catalytic activity">
    <reaction evidence="9">
        <text>2 L-dopa + O2 = 2 L-dopaquinone + 2 H2O</text>
        <dbReference type="Rhea" id="RHEA:34287"/>
        <dbReference type="ChEBI" id="CHEBI:15377"/>
        <dbReference type="ChEBI" id="CHEBI:15379"/>
        <dbReference type="ChEBI" id="CHEBI:57504"/>
        <dbReference type="ChEBI" id="CHEBI:57924"/>
        <dbReference type="EC" id="1.14.18.1"/>
    </reaction>
</comment>
<comment type="cofactor">
    <cofactor evidence="1">
        <name>Cu(2+)</name>
        <dbReference type="ChEBI" id="CHEBI:29036"/>
    </cofactor>
</comment>
<feature type="domain" description="Tyrosinase copper-binding" evidence="13">
    <location>
        <begin position="331"/>
        <end position="342"/>
    </location>
</feature>
<sequence>MEESYYPITGIPVPSGQEPPPRREVASWVVSSDPKDQIQVSLFIRAVRKLQEKNPIKDKLSYYQVAGIHGYPKVEWDNVPGGFYCPHNKFRFPTWHRPYMMLYEQCLYNIMKHEIIPAIPDSNPAKNDWNDAMETWRLPYWDWALPQVDYGAGKERLGVPKIVDDSEVWILKLGGKDKELVPNPLYKFTNELNGEKVNVGDKGKMGDFAIDYEKKPIYNNWIGTSRYDNPAEEGWVNGIVNNNEVTNSFTQHRWKKGGGDQTIAHNVFRILSEDYFKSYGPFASTRFKNEYTIPAREFFSLEEIHNHIHLWTGGSNGLEGHMANVPVAAFDPIFWLHHCNVDRLFAIWQYLNPNKWFDKTWGDDGDSNPKHENLTPFHRNAEGQVYSSDSTRDFTKLGYTYPELVNTNTDALKKVIRDKYGESVTVLKAKRMQTNEGHLVDGVEDRHFKDYIINTEYDRYALDGDPYIVSFFVKGEDQPGRLGQTRHLGSFYNFAAPVLPDCPNCAEQKEGGVKSKAQVPITLPMCSLALDPEFPDAFNLQPRDVGVQLQDQLFWTVSTPSGQEIPLEKVGGLRVTVHYATAEYPTNTSLKCFPEEYGLLLRSDENNNLQAGEALRRELT</sequence>
<keyword evidence="8" id="KW-0470">Melanin biosynthesis</keyword>
<dbReference type="Proteomes" id="UP000051487">
    <property type="component" value="Unassembled WGS sequence"/>
</dbReference>
<dbReference type="Proteomes" id="UP000465220">
    <property type="component" value="Unassembled WGS sequence"/>
</dbReference>
<dbReference type="PROSITE" id="PS00498">
    <property type="entry name" value="TYROSINASE_2"/>
    <property type="match status" value="1"/>
</dbReference>
<keyword evidence="6" id="KW-0186">Copper</keyword>
<evidence type="ECO:0000256" key="2">
    <source>
        <dbReference type="ARBA" id="ARBA00009928"/>
    </source>
</evidence>
<dbReference type="EMBL" id="JAAAPU010000002">
    <property type="protein sequence ID" value="KAF4209869.1"/>
    <property type="molecule type" value="Genomic_DNA"/>
</dbReference>
<dbReference type="InterPro" id="IPR041640">
    <property type="entry name" value="Tyrosinase_C"/>
</dbReference>
<evidence type="ECO:0000256" key="3">
    <source>
        <dbReference type="ARBA" id="ARBA00011906"/>
    </source>
</evidence>
<accession>A0AAN5YXU1</accession>
<evidence type="ECO:0000256" key="1">
    <source>
        <dbReference type="ARBA" id="ARBA00001973"/>
    </source>
</evidence>
<evidence type="ECO:0000259" key="13">
    <source>
        <dbReference type="PROSITE" id="PS00498"/>
    </source>
</evidence>
<dbReference type="EMBL" id="BCLY01000005">
    <property type="protein sequence ID" value="GAQ05946.1"/>
    <property type="molecule type" value="Genomic_DNA"/>
</dbReference>
<evidence type="ECO:0000256" key="9">
    <source>
        <dbReference type="ARBA" id="ARBA00048233"/>
    </source>
</evidence>
<keyword evidence="4" id="KW-0479">Metal-binding</keyword>
<gene>
    <name evidence="14" type="ORF">ALT_3267</name>
    <name evidence="16" type="ORF">CNMCM8927_005072</name>
    <name evidence="15" type="ORF">IFM60648_08241</name>
</gene>
<protein>
    <recommendedName>
        <fullName evidence="3">tyrosinase</fullName>
        <ecNumber evidence="3">1.14.18.1</ecNumber>
    </recommendedName>
</protein>
<reference evidence="16" key="4">
    <citation type="submission" date="2020-04" db="EMBL/GenBank/DDBJ databases">
        <authorList>
            <person name="Santos R.A.C."/>
            <person name="Steenwyk J.L."/>
            <person name="Rivero-Menendez O."/>
            <person name="Mead M.E."/>
            <person name="Silva L.P."/>
            <person name="Bastos R.W."/>
            <person name="Alastruey-Izquierdo A."/>
            <person name="Goldman G.H."/>
            <person name="Rokas A."/>
        </authorList>
    </citation>
    <scope>NUCLEOTIDE SEQUENCE</scope>
    <source>
        <strain evidence="16">CNM-CM8927</strain>
    </source>
</reference>
<evidence type="ECO:0000259" key="12">
    <source>
        <dbReference type="PROSITE" id="PS00497"/>
    </source>
</evidence>
<organism evidence="16 19">
    <name type="scientific">Aspergillus lentulus</name>
    <dbReference type="NCBI Taxonomy" id="293939"/>
    <lineage>
        <taxon>Eukaryota</taxon>
        <taxon>Fungi</taxon>
        <taxon>Dikarya</taxon>
        <taxon>Ascomycota</taxon>
        <taxon>Pezizomycotina</taxon>
        <taxon>Eurotiomycetes</taxon>
        <taxon>Eurotiomycetidae</taxon>
        <taxon>Eurotiales</taxon>
        <taxon>Aspergillaceae</taxon>
        <taxon>Aspergillus</taxon>
        <taxon>Aspergillus subgen. Fumigati</taxon>
    </lineage>
</organism>
<dbReference type="InterPro" id="IPR008922">
    <property type="entry name" value="Di-copper_centre_dom_sf"/>
</dbReference>
<dbReference type="Gene3D" id="1.10.1280.10">
    <property type="entry name" value="Di-copper center containing domain from catechol oxidase"/>
    <property type="match status" value="1"/>
</dbReference>
<dbReference type="GO" id="GO:0046872">
    <property type="term" value="F:metal ion binding"/>
    <property type="evidence" value="ECO:0007669"/>
    <property type="project" value="UniProtKB-KW"/>
</dbReference>
<dbReference type="GO" id="GO:0042438">
    <property type="term" value="P:melanin biosynthetic process"/>
    <property type="evidence" value="ECO:0007669"/>
    <property type="project" value="UniProtKB-KW"/>
</dbReference>
<dbReference type="InterPro" id="IPR050316">
    <property type="entry name" value="Tyrosinase/Hemocyanin"/>
</dbReference>
<evidence type="ECO:0000313" key="18">
    <source>
        <dbReference type="Proteomes" id="UP000465220"/>
    </source>
</evidence>
<dbReference type="Gene3D" id="2.60.310.20">
    <property type="match status" value="1"/>
</dbReference>
<comment type="similarity">
    <text evidence="2">Belongs to the tyrosinase family.</text>
</comment>
<dbReference type="PROSITE" id="PS00497">
    <property type="entry name" value="TYROSINASE_1"/>
    <property type="match status" value="1"/>
</dbReference>
<comment type="catalytic activity">
    <reaction evidence="10">
        <text>L-tyrosine + O2 = L-dopaquinone + H2O</text>
        <dbReference type="Rhea" id="RHEA:18117"/>
        <dbReference type="ChEBI" id="CHEBI:15377"/>
        <dbReference type="ChEBI" id="CHEBI:15379"/>
        <dbReference type="ChEBI" id="CHEBI:57924"/>
        <dbReference type="ChEBI" id="CHEBI:58315"/>
        <dbReference type="EC" id="1.14.18.1"/>
    </reaction>
</comment>
<keyword evidence="7" id="KW-0503">Monooxygenase</keyword>
<dbReference type="PANTHER" id="PTHR11474">
    <property type="entry name" value="TYROSINASE FAMILY MEMBER"/>
    <property type="match status" value="1"/>
</dbReference>
<dbReference type="Pfam" id="PF18132">
    <property type="entry name" value="Tyrosinase_C"/>
    <property type="match status" value="1"/>
</dbReference>
<reference evidence="14 17" key="1">
    <citation type="submission" date="2015-11" db="EMBL/GenBank/DDBJ databases">
        <title>Aspergillus lentulus strain IFM 54703T.</title>
        <authorList>
            <person name="Kusuya Y."/>
            <person name="Sakai K."/>
            <person name="Kamei K."/>
            <person name="Takahashi H."/>
            <person name="Yaguchi T."/>
        </authorList>
    </citation>
    <scope>NUCLEOTIDE SEQUENCE [LARGE SCALE GENOMIC DNA]</scope>
    <source>
        <strain evidence="14 17">IFM 54703</strain>
    </source>
</reference>
<keyword evidence="18" id="KW-1185">Reference proteome</keyword>
<evidence type="ECO:0000256" key="7">
    <source>
        <dbReference type="ARBA" id="ARBA00023033"/>
    </source>
</evidence>
<evidence type="ECO:0000256" key="8">
    <source>
        <dbReference type="ARBA" id="ARBA00023101"/>
    </source>
</evidence>
<evidence type="ECO:0000256" key="5">
    <source>
        <dbReference type="ARBA" id="ARBA00023002"/>
    </source>
</evidence>
<dbReference type="SUPFAM" id="SSF48056">
    <property type="entry name" value="Di-copper centre-containing domain"/>
    <property type="match status" value="1"/>
</dbReference>
<dbReference type="PANTHER" id="PTHR11474:SF76">
    <property type="entry name" value="SHKT DOMAIN-CONTAINING PROTEIN"/>
    <property type="match status" value="1"/>
</dbReference>